<organism evidence="1 2">
    <name type="scientific">Tribolium castaneum</name>
    <name type="common">Red flour beetle</name>
    <dbReference type="NCBI Taxonomy" id="7070"/>
    <lineage>
        <taxon>Eukaryota</taxon>
        <taxon>Metazoa</taxon>
        <taxon>Ecdysozoa</taxon>
        <taxon>Arthropoda</taxon>
        <taxon>Hexapoda</taxon>
        <taxon>Insecta</taxon>
        <taxon>Pterygota</taxon>
        <taxon>Neoptera</taxon>
        <taxon>Endopterygota</taxon>
        <taxon>Coleoptera</taxon>
        <taxon>Polyphaga</taxon>
        <taxon>Cucujiformia</taxon>
        <taxon>Tenebrionidae</taxon>
        <taxon>Tenebrionidae incertae sedis</taxon>
        <taxon>Tribolium</taxon>
    </lineage>
</organism>
<dbReference type="EMBL" id="KQ971361">
    <property type="protein sequence ID" value="EFA08706.1"/>
    <property type="molecule type" value="Genomic_DNA"/>
</dbReference>
<evidence type="ECO:0000313" key="2">
    <source>
        <dbReference type="Proteomes" id="UP000007266"/>
    </source>
</evidence>
<dbReference type="HOGENOM" id="CLU_2429929_0_0_1"/>
<name>D6WWF1_TRICA</name>
<gene>
    <name evidence="1" type="primary">GLEAN_06377</name>
    <name evidence="1" type="ORF">TcasGA2_TC006377</name>
</gene>
<protein>
    <submittedName>
        <fullName evidence="1">Uncharacterized protein</fullName>
    </submittedName>
</protein>
<keyword evidence="2" id="KW-1185">Reference proteome</keyword>
<dbReference type="InParanoid" id="D6WWF1"/>
<dbReference type="AlphaFoldDB" id="D6WWF1"/>
<reference evidence="1 2" key="1">
    <citation type="journal article" date="2008" name="Nature">
        <title>The genome of the model beetle and pest Tribolium castaneum.</title>
        <authorList>
            <consortium name="Tribolium Genome Sequencing Consortium"/>
            <person name="Richards S."/>
            <person name="Gibbs R.A."/>
            <person name="Weinstock G.M."/>
            <person name="Brown S.J."/>
            <person name="Denell R."/>
            <person name="Beeman R.W."/>
            <person name="Gibbs R."/>
            <person name="Beeman R.W."/>
            <person name="Brown S.J."/>
            <person name="Bucher G."/>
            <person name="Friedrich M."/>
            <person name="Grimmelikhuijzen C.J."/>
            <person name="Klingler M."/>
            <person name="Lorenzen M."/>
            <person name="Richards S."/>
            <person name="Roth S."/>
            <person name="Schroder R."/>
            <person name="Tautz D."/>
            <person name="Zdobnov E.M."/>
            <person name="Muzny D."/>
            <person name="Gibbs R.A."/>
            <person name="Weinstock G.M."/>
            <person name="Attaway T."/>
            <person name="Bell S."/>
            <person name="Buhay C.J."/>
            <person name="Chandrabose M.N."/>
            <person name="Chavez D."/>
            <person name="Clerk-Blankenburg K.P."/>
            <person name="Cree A."/>
            <person name="Dao M."/>
            <person name="Davis C."/>
            <person name="Chacko J."/>
            <person name="Dinh H."/>
            <person name="Dugan-Rocha S."/>
            <person name="Fowler G."/>
            <person name="Garner T.T."/>
            <person name="Garnes J."/>
            <person name="Gnirke A."/>
            <person name="Hawes A."/>
            <person name="Hernandez J."/>
            <person name="Hines S."/>
            <person name="Holder M."/>
            <person name="Hume J."/>
            <person name="Jhangiani S.N."/>
            <person name="Joshi V."/>
            <person name="Khan Z.M."/>
            <person name="Jackson L."/>
            <person name="Kovar C."/>
            <person name="Kowis A."/>
            <person name="Lee S."/>
            <person name="Lewis L.R."/>
            <person name="Margolis J."/>
            <person name="Morgan M."/>
            <person name="Nazareth L.V."/>
            <person name="Nguyen N."/>
            <person name="Okwuonu G."/>
            <person name="Parker D."/>
            <person name="Richards S."/>
            <person name="Ruiz S.J."/>
            <person name="Santibanez J."/>
            <person name="Savard J."/>
            <person name="Scherer S.E."/>
            <person name="Schneider B."/>
            <person name="Sodergren E."/>
            <person name="Tautz D."/>
            <person name="Vattahil S."/>
            <person name="Villasana D."/>
            <person name="White C.S."/>
            <person name="Wright R."/>
            <person name="Park Y."/>
            <person name="Beeman R.W."/>
            <person name="Lord J."/>
            <person name="Oppert B."/>
            <person name="Lorenzen M."/>
            <person name="Brown S."/>
            <person name="Wang L."/>
            <person name="Savard J."/>
            <person name="Tautz D."/>
            <person name="Richards S."/>
            <person name="Weinstock G."/>
            <person name="Gibbs R.A."/>
            <person name="Liu Y."/>
            <person name="Worley K."/>
            <person name="Weinstock G."/>
            <person name="Elsik C.G."/>
            <person name="Reese J.T."/>
            <person name="Elhaik E."/>
            <person name="Landan G."/>
            <person name="Graur D."/>
            <person name="Arensburger P."/>
            <person name="Atkinson P."/>
            <person name="Beeman R.W."/>
            <person name="Beidler J."/>
            <person name="Brown S.J."/>
            <person name="Demuth J.P."/>
            <person name="Drury D.W."/>
            <person name="Du Y.Z."/>
            <person name="Fujiwara H."/>
            <person name="Lorenzen M."/>
            <person name="Maselli V."/>
            <person name="Osanai M."/>
            <person name="Park Y."/>
            <person name="Robertson H.M."/>
            <person name="Tu Z."/>
            <person name="Wang J.J."/>
            <person name="Wang S."/>
            <person name="Richards S."/>
            <person name="Song H."/>
            <person name="Zhang L."/>
            <person name="Sodergren E."/>
            <person name="Werner D."/>
            <person name="Stanke M."/>
            <person name="Morgenstern B."/>
            <person name="Solovyev V."/>
            <person name="Kosarev P."/>
            <person name="Brown G."/>
            <person name="Chen H.C."/>
            <person name="Ermolaeva O."/>
            <person name="Hlavina W."/>
            <person name="Kapustin Y."/>
            <person name="Kiryutin B."/>
            <person name="Kitts P."/>
            <person name="Maglott D."/>
            <person name="Pruitt K."/>
            <person name="Sapojnikov V."/>
            <person name="Souvorov A."/>
            <person name="Mackey A.J."/>
            <person name="Waterhouse R.M."/>
            <person name="Wyder S."/>
            <person name="Zdobnov E.M."/>
            <person name="Zdobnov E.M."/>
            <person name="Wyder S."/>
            <person name="Kriventseva E.V."/>
            <person name="Kadowaki T."/>
            <person name="Bork P."/>
            <person name="Aranda M."/>
            <person name="Bao R."/>
            <person name="Beermann A."/>
            <person name="Berns N."/>
            <person name="Bolognesi R."/>
            <person name="Bonneton F."/>
            <person name="Bopp D."/>
            <person name="Brown S.J."/>
            <person name="Bucher G."/>
            <person name="Butts T."/>
            <person name="Chaumot A."/>
            <person name="Denell R.E."/>
            <person name="Ferrier D.E."/>
            <person name="Friedrich M."/>
            <person name="Gordon C.M."/>
            <person name="Jindra M."/>
            <person name="Klingler M."/>
            <person name="Lan Q."/>
            <person name="Lattorff H.M."/>
            <person name="Laudet V."/>
            <person name="von Levetsow C."/>
            <person name="Liu Z."/>
            <person name="Lutz R."/>
            <person name="Lynch J.A."/>
            <person name="da Fonseca R.N."/>
            <person name="Posnien N."/>
            <person name="Reuter R."/>
            <person name="Roth S."/>
            <person name="Savard J."/>
            <person name="Schinko J.B."/>
            <person name="Schmitt C."/>
            <person name="Schoppmeier M."/>
            <person name="Schroder R."/>
            <person name="Shippy T.D."/>
            <person name="Simonnet F."/>
            <person name="Marques-Souza H."/>
            <person name="Tautz D."/>
            <person name="Tomoyasu Y."/>
            <person name="Trauner J."/>
            <person name="Van der Zee M."/>
            <person name="Vervoort M."/>
            <person name="Wittkopp N."/>
            <person name="Wimmer E.A."/>
            <person name="Yang X."/>
            <person name="Jones A.K."/>
            <person name="Sattelle D.B."/>
            <person name="Ebert P.R."/>
            <person name="Nelson D."/>
            <person name="Scott J.G."/>
            <person name="Beeman R.W."/>
            <person name="Muthukrishnan S."/>
            <person name="Kramer K.J."/>
            <person name="Arakane Y."/>
            <person name="Beeman R.W."/>
            <person name="Zhu Q."/>
            <person name="Hogenkamp D."/>
            <person name="Dixit R."/>
            <person name="Oppert B."/>
            <person name="Jiang H."/>
            <person name="Zou Z."/>
            <person name="Marshall J."/>
            <person name="Elpidina E."/>
            <person name="Vinokurov K."/>
            <person name="Oppert C."/>
            <person name="Zou Z."/>
            <person name="Evans J."/>
            <person name="Lu Z."/>
            <person name="Zhao P."/>
            <person name="Sumathipala N."/>
            <person name="Altincicek B."/>
            <person name="Vilcinskas A."/>
            <person name="Williams M."/>
            <person name="Hultmark D."/>
            <person name="Hetru C."/>
            <person name="Jiang H."/>
            <person name="Grimmelikhuijzen C.J."/>
            <person name="Hauser F."/>
            <person name="Cazzamali G."/>
            <person name="Williamson M."/>
            <person name="Park Y."/>
            <person name="Li B."/>
            <person name="Tanaka Y."/>
            <person name="Predel R."/>
            <person name="Neupert S."/>
            <person name="Schachtner J."/>
            <person name="Verleyen P."/>
            <person name="Raible F."/>
            <person name="Bork P."/>
            <person name="Friedrich M."/>
            <person name="Walden K.K."/>
            <person name="Robertson H.M."/>
            <person name="Angeli S."/>
            <person name="Foret S."/>
            <person name="Bucher G."/>
            <person name="Schuetz S."/>
            <person name="Maleszka R."/>
            <person name="Wimmer E.A."/>
            <person name="Beeman R.W."/>
            <person name="Lorenzen M."/>
            <person name="Tomoyasu Y."/>
            <person name="Miller S.C."/>
            <person name="Grossmann D."/>
            <person name="Bucher G."/>
        </authorList>
    </citation>
    <scope>NUCLEOTIDE SEQUENCE [LARGE SCALE GENOMIC DNA]</scope>
    <source>
        <strain evidence="1 2">Georgia GA2</strain>
    </source>
</reference>
<accession>D6WWF1</accession>
<dbReference type="Proteomes" id="UP000007266">
    <property type="component" value="Linkage group 8"/>
</dbReference>
<sequence>MSDSGNYQLRSGSRSVFFKHPTYIESKSGLAARHRDHAWVSRASSQSPESPKHRRALAYSALVRALYSRMIYLLPPGATGVTSQHPPGDHT</sequence>
<evidence type="ECO:0000313" key="1">
    <source>
        <dbReference type="EMBL" id="EFA08706.1"/>
    </source>
</evidence>
<proteinExistence type="predicted"/>
<reference evidence="1 2" key="2">
    <citation type="journal article" date="2010" name="Nucleic Acids Res.">
        <title>BeetleBase in 2010: revisions to provide comprehensive genomic information for Tribolium castaneum.</title>
        <authorList>
            <person name="Kim H.S."/>
            <person name="Murphy T."/>
            <person name="Xia J."/>
            <person name="Caragea D."/>
            <person name="Park Y."/>
            <person name="Beeman R.W."/>
            <person name="Lorenzen M.D."/>
            <person name="Butcher S."/>
            <person name="Manak J.R."/>
            <person name="Brown S.J."/>
        </authorList>
    </citation>
    <scope>GENOME REANNOTATION</scope>
    <source>
        <strain evidence="1 2">Georgia GA2</strain>
    </source>
</reference>